<dbReference type="AlphaFoldDB" id="A4TU64"/>
<sequence>MTESAEKPVAPVLSLVVPMFNEAGNLDRLFDRLAQVMADLGESYEIVCVDDGSRDDTAVRALEHRRRDPRIKVVELSRNFGKELALTAGLRHTSGQAVVMIDADLQHPPEVIKDMMREWRQGFEMVIAVRRDRDDESAVKRLAAKVFYEVFGRVSEVRLPPGAGDFRLLDRKVVKVLNAMPEHARFMKGLYAWVGFRQTIIPFDVAERAHGETKFNLFRLWRLAVDGITSFTSLPLKVWTFMGMLVASFALLYGLLFIVKTLILGIDVPGYPSLIVAITFFSGVQLISLGVIGEYLGRVFAEVKNRPLFVVREAHGCGDDVDKE</sequence>
<organism evidence="11">
    <name type="scientific">Magnetospirillum gryphiswaldense</name>
    <dbReference type="NCBI Taxonomy" id="55518"/>
    <lineage>
        <taxon>Bacteria</taxon>
        <taxon>Pseudomonadati</taxon>
        <taxon>Pseudomonadota</taxon>
        <taxon>Alphaproteobacteria</taxon>
        <taxon>Rhodospirillales</taxon>
        <taxon>Rhodospirillaceae</taxon>
        <taxon>Magnetospirillum</taxon>
    </lineage>
</organism>
<evidence type="ECO:0000313" key="11">
    <source>
        <dbReference type="EMBL" id="CAM74171.1"/>
    </source>
</evidence>
<name>A4TU64_9PROT</name>
<feature type="transmembrane region" description="Helical" evidence="9">
    <location>
        <begin position="271"/>
        <end position="296"/>
    </location>
</feature>
<dbReference type="GO" id="GO:0005886">
    <property type="term" value="C:plasma membrane"/>
    <property type="evidence" value="ECO:0007669"/>
    <property type="project" value="UniProtKB-SubCell"/>
</dbReference>
<feature type="domain" description="Glycosyltransferase 2-like" evidence="10">
    <location>
        <begin position="14"/>
        <end position="175"/>
    </location>
</feature>
<evidence type="ECO:0000256" key="6">
    <source>
        <dbReference type="ARBA" id="ARBA00022989"/>
    </source>
</evidence>
<evidence type="ECO:0000256" key="2">
    <source>
        <dbReference type="ARBA" id="ARBA00022475"/>
    </source>
</evidence>
<dbReference type="PANTHER" id="PTHR48090:SF1">
    <property type="entry name" value="PROPHAGE BACTOPRENOL GLUCOSYL TRANSFERASE HOMOLOG"/>
    <property type="match status" value="1"/>
</dbReference>
<accession>A4TU64</accession>
<evidence type="ECO:0000256" key="1">
    <source>
        <dbReference type="ARBA" id="ARBA00004651"/>
    </source>
</evidence>
<keyword evidence="6 9" id="KW-1133">Transmembrane helix</keyword>
<dbReference type="EMBL" id="CU459003">
    <property type="protein sequence ID" value="CAM74171.1"/>
    <property type="molecule type" value="Genomic_DNA"/>
</dbReference>
<evidence type="ECO:0000256" key="8">
    <source>
        <dbReference type="ARBA" id="ARBA00038152"/>
    </source>
</evidence>
<evidence type="ECO:0000256" key="4">
    <source>
        <dbReference type="ARBA" id="ARBA00022679"/>
    </source>
</evidence>
<dbReference type="CDD" id="cd04187">
    <property type="entry name" value="DPM1_like_bac"/>
    <property type="match status" value="1"/>
</dbReference>
<dbReference type="InterPro" id="IPR001173">
    <property type="entry name" value="Glyco_trans_2-like"/>
</dbReference>
<comment type="similarity">
    <text evidence="8">Belongs to the glycosyltransferase 2 family. GtrB subfamily.</text>
</comment>
<evidence type="ECO:0000256" key="9">
    <source>
        <dbReference type="SAM" id="Phobius"/>
    </source>
</evidence>
<keyword evidence="3" id="KW-0328">Glycosyltransferase</keyword>
<protein>
    <submittedName>
        <fullName evidence="11">Glycosyltransferases involved in cell wall biogenesis</fullName>
    </submittedName>
</protein>
<keyword evidence="7 9" id="KW-0472">Membrane</keyword>
<dbReference type="FunFam" id="3.90.550.10:FF:000079">
    <property type="entry name" value="Probable glycosyl transferase"/>
    <property type="match status" value="1"/>
</dbReference>
<keyword evidence="2" id="KW-1003">Cell membrane</keyword>
<dbReference type="RefSeq" id="WP_106003644.1">
    <property type="nucleotide sequence ID" value="NZ_CP027527.1"/>
</dbReference>
<evidence type="ECO:0000256" key="3">
    <source>
        <dbReference type="ARBA" id="ARBA00022676"/>
    </source>
</evidence>
<dbReference type="PANTHER" id="PTHR48090">
    <property type="entry name" value="UNDECAPRENYL-PHOSPHATE 4-DEOXY-4-FORMAMIDO-L-ARABINOSE TRANSFERASE-RELATED"/>
    <property type="match status" value="1"/>
</dbReference>
<evidence type="ECO:0000256" key="7">
    <source>
        <dbReference type="ARBA" id="ARBA00023136"/>
    </source>
</evidence>
<dbReference type="Pfam" id="PF00535">
    <property type="entry name" value="Glycos_transf_2"/>
    <property type="match status" value="1"/>
</dbReference>
<proteinExistence type="inferred from homology"/>
<dbReference type="InterPro" id="IPR029044">
    <property type="entry name" value="Nucleotide-diphossugar_trans"/>
</dbReference>
<dbReference type="GO" id="GO:0016757">
    <property type="term" value="F:glycosyltransferase activity"/>
    <property type="evidence" value="ECO:0007669"/>
    <property type="project" value="UniProtKB-KW"/>
</dbReference>
<dbReference type="InterPro" id="IPR050256">
    <property type="entry name" value="Glycosyltransferase_2"/>
</dbReference>
<keyword evidence="5 9" id="KW-0812">Transmembrane</keyword>
<dbReference type="SUPFAM" id="SSF53448">
    <property type="entry name" value="Nucleotide-diphospho-sugar transferases"/>
    <property type="match status" value="1"/>
</dbReference>
<evidence type="ECO:0000256" key="5">
    <source>
        <dbReference type="ARBA" id="ARBA00022692"/>
    </source>
</evidence>
<gene>
    <name evidence="11" type="ORF">MGR_0279</name>
</gene>
<evidence type="ECO:0000259" key="10">
    <source>
        <dbReference type="Pfam" id="PF00535"/>
    </source>
</evidence>
<reference evidence="11" key="1">
    <citation type="journal article" date="2007" name="J. Bacteriol.">
        <title>Comparative genome analysis of four magnetotactic bacteria reveals a complex set of group-specific genes implicated in magnetosome biomineralization and function.</title>
        <authorList>
            <person name="Richter M."/>
            <person name="Kube M."/>
            <person name="Bazylinski D.A."/>
            <person name="Lombardot T."/>
            <person name="Gloeckner F.O."/>
            <person name="Reinhardt R."/>
            <person name="Schueler D."/>
        </authorList>
    </citation>
    <scope>NUCLEOTIDE SEQUENCE</scope>
    <source>
        <strain evidence="11">MSR-1</strain>
    </source>
</reference>
<feature type="transmembrane region" description="Helical" evidence="9">
    <location>
        <begin position="238"/>
        <end position="259"/>
    </location>
</feature>
<comment type="subcellular location">
    <subcellularLocation>
        <location evidence="1">Cell membrane</location>
        <topology evidence="1">Multi-pass membrane protein</topology>
    </subcellularLocation>
</comment>
<keyword evidence="4 11" id="KW-0808">Transferase</keyword>
<dbReference type="Gene3D" id="3.90.550.10">
    <property type="entry name" value="Spore Coat Polysaccharide Biosynthesis Protein SpsA, Chain A"/>
    <property type="match status" value="1"/>
</dbReference>